<evidence type="ECO:0000313" key="3">
    <source>
        <dbReference type="Proteomes" id="UP001067235"/>
    </source>
</evidence>
<feature type="chain" id="PRO_5045569845" evidence="1">
    <location>
        <begin position="35"/>
        <end position="170"/>
    </location>
</feature>
<evidence type="ECO:0000313" key="2">
    <source>
        <dbReference type="EMBL" id="MCZ4548684.1"/>
    </source>
</evidence>
<reference evidence="2" key="1">
    <citation type="submission" date="2022-12" db="EMBL/GenBank/DDBJ databases">
        <authorList>
            <person name="Krivoruchko A.V."/>
            <person name="Elkin A."/>
        </authorList>
    </citation>
    <scope>NUCLEOTIDE SEQUENCE</scope>
    <source>
        <strain evidence="2">IEGM 1388</strain>
    </source>
</reference>
<protein>
    <submittedName>
        <fullName evidence="2">Uncharacterized protein</fullName>
    </submittedName>
</protein>
<dbReference type="Proteomes" id="UP001067235">
    <property type="component" value="Unassembled WGS sequence"/>
</dbReference>
<organism evidence="2 3">
    <name type="scientific">Gordonia rubripertincta</name>
    <name type="common">Rhodococcus corallinus</name>
    <dbReference type="NCBI Taxonomy" id="36822"/>
    <lineage>
        <taxon>Bacteria</taxon>
        <taxon>Bacillati</taxon>
        <taxon>Actinomycetota</taxon>
        <taxon>Actinomycetes</taxon>
        <taxon>Mycobacteriales</taxon>
        <taxon>Gordoniaceae</taxon>
        <taxon>Gordonia</taxon>
    </lineage>
</organism>
<comment type="caution">
    <text evidence="2">The sequence shown here is derived from an EMBL/GenBank/DDBJ whole genome shotgun (WGS) entry which is preliminary data.</text>
</comment>
<proteinExistence type="predicted"/>
<feature type="signal peptide" evidence="1">
    <location>
        <begin position="1"/>
        <end position="34"/>
    </location>
</feature>
<dbReference type="RefSeq" id="WP_301569179.1">
    <property type="nucleotide sequence ID" value="NZ_JAPWIE010000001.1"/>
</dbReference>
<gene>
    <name evidence="2" type="ORF">O4213_01725</name>
</gene>
<name>A0ABT4MNV8_GORRU</name>
<accession>A0ABT4MNV8</accession>
<keyword evidence="1" id="KW-0732">Signal</keyword>
<evidence type="ECO:0000256" key="1">
    <source>
        <dbReference type="SAM" id="SignalP"/>
    </source>
</evidence>
<keyword evidence="3" id="KW-1185">Reference proteome</keyword>
<dbReference type="EMBL" id="JAPWIE010000001">
    <property type="protein sequence ID" value="MCZ4548684.1"/>
    <property type="molecule type" value="Genomic_DNA"/>
</dbReference>
<sequence>MAIGAGTSAARRRIVGAAVAVAATAMTVVGIAPAAAEPNLVDTIGCNSPDPWGPPISNGSPLRIDIDLYNNVQFPKDGATGPVLYLSANNPRAGFLFEYNVEASVSWVNTTTGARGKVIIPARGRSASWEGSLRTGRGAVEFTVRQKIGALAFFPMVNPQYSSCGGAATV</sequence>